<accession>A0A754B5N3</accession>
<evidence type="ECO:0000256" key="1">
    <source>
        <dbReference type="SAM" id="MobiDB-lite"/>
    </source>
</evidence>
<feature type="compositionally biased region" description="Basic and acidic residues" evidence="1">
    <location>
        <begin position="50"/>
        <end position="61"/>
    </location>
</feature>
<evidence type="ECO:0008006" key="3">
    <source>
        <dbReference type="Google" id="ProtNLM"/>
    </source>
</evidence>
<evidence type="ECO:0000313" key="2">
    <source>
        <dbReference type="EMBL" id="HAF8579454.1"/>
    </source>
</evidence>
<dbReference type="EMBL" id="DAAWNC010000008">
    <property type="protein sequence ID" value="HAF8579454.1"/>
    <property type="molecule type" value="Genomic_DNA"/>
</dbReference>
<gene>
    <name evidence="2" type="ORF">G5T75_003398</name>
</gene>
<comment type="caution">
    <text evidence="2">The sequence shown here is derived from an EMBL/GenBank/DDBJ whole genome shotgun (WGS) entry which is preliminary data.</text>
</comment>
<protein>
    <recommendedName>
        <fullName evidence="3">YjzC family protein</fullName>
    </recommendedName>
</protein>
<reference evidence="2" key="1">
    <citation type="journal article" date="2018" name="Genome Biol.">
        <title>SKESA: strategic k-mer extension for scrupulous assemblies.</title>
        <authorList>
            <person name="Souvorov A."/>
            <person name="Agarwala R."/>
            <person name="Lipman D.J."/>
        </authorList>
    </citation>
    <scope>NUCLEOTIDE SEQUENCE</scope>
    <source>
        <strain evidence="2">MA.MZ045</strain>
    </source>
</reference>
<feature type="compositionally biased region" description="Polar residues" evidence="1">
    <location>
        <begin position="28"/>
        <end position="49"/>
    </location>
</feature>
<proteinExistence type="predicted"/>
<name>A0A754B5N3_SALER</name>
<sequence>MGLKPGQNSGKDGGIFQEIGPRGGAKDNYTTVRDNQKMPPTQNPGNTWKQVDRTPDSKRSK</sequence>
<feature type="region of interest" description="Disordered" evidence="1">
    <location>
        <begin position="1"/>
        <end position="61"/>
    </location>
</feature>
<reference evidence="2" key="2">
    <citation type="submission" date="2020-02" db="EMBL/GenBank/DDBJ databases">
        <authorList>
            <consortium name="NCBI Pathogen Detection Project"/>
        </authorList>
    </citation>
    <scope>NUCLEOTIDE SEQUENCE</scope>
    <source>
        <strain evidence="2">MA.MZ045</strain>
    </source>
</reference>
<dbReference type="RefSeq" id="WP_079791480.1">
    <property type="nucleotide sequence ID" value="NZ_MXLQ01000006.1"/>
</dbReference>
<feature type="compositionally biased region" description="Polar residues" evidence="1">
    <location>
        <begin position="1"/>
        <end position="10"/>
    </location>
</feature>
<dbReference type="AlphaFoldDB" id="A0A754B5N3"/>
<organism evidence="2">
    <name type="scientific">Salmonella enterica</name>
    <name type="common">Salmonella choleraesuis</name>
    <dbReference type="NCBI Taxonomy" id="28901"/>
    <lineage>
        <taxon>Bacteria</taxon>
        <taxon>Pseudomonadati</taxon>
        <taxon>Pseudomonadota</taxon>
        <taxon>Gammaproteobacteria</taxon>
        <taxon>Enterobacterales</taxon>
        <taxon>Enterobacteriaceae</taxon>
        <taxon>Salmonella</taxon>
    </lineage>
</organism>